<dbReference type="Pfam" id="PF13181">
    <property type="entry name" value="TPR_8"/>
    <property type="match status" value="1"/>
</dbReference>
<keyword evidence="2" id="KW-0677">Repeat</keyword>
<gene>
    <name evidence="11" type="ORF">DLAC_04480</name>
</gene>
<feature type="compositionally biased region" description="Low complexity" evidence="9">
    <location>
        <begin position="352"/>
        <end position="406"/>
    </location>
</feature>
<reference evidence="11 12" key="1">
    <citation type="submission" date="2015-12" db="EMBL/GenBank/DDBJ databases">
        <title>Dictyostelia acquired genes for synthesis and detection of signals that induce cell-type specialization by lateral gene transfer from prokaryotes.</title>
        <authorList>
            <person name="Gloeckner G."/>
            <person name="Schaap P."/>
        </authorList>
    </citation>
    <scope>NUCLEOTIDE SEQUENCE [LARGE SCALE GENOMIC DNA]</scope>
    <source>
        <strain evidence="11 12">TK</strain>
    </source>
</reference>
<dbReference type="GO" id="GO:0008270">
    <property type="term" value="F:zinc ion binding"/>
    <property type="evidence" value="ECO:0007669"/>
    <property type="project" value="UniProtKB-KW"/>
</dbReference>
<dbReference type="CDD" id="cd16449">
    <property type="entry name" value="RING-HC"/>
    <property type="match status" value="1"/>
</dbReference>
<dbReference type="Proteomes" id="UP000076078">
    <property type="component" value="Unassembled WGS sequence"/>
</dbReference>
<evidence type="ECO:0000256" key="6">
    <source>
        <dbReference type="PROSITE-ProRule" id="PRU00175"/>
    </source>
</evidence>
<dbReference type="PANTHER" id="PTHR22904:SF523">
    <property type="entry name" value="STRESS-INDUCED-PHOSPHOPROTEIN 1"/>
    <property type="match status" value="1"/>
</dbReference>
<dbReference type="Gene3D" id="3.30.40.10">
    <property type="entry name" value="Zinc/RING finger domain, C3HC4 (zinc finger)"/>
    <property type="match status" value="1"/>
</dbReference>
<comment type="caution">
    <text evidence="11">The sequence shown here is derived from an EMBL/GenBank/DDBJ whole genome shotgun (WGS) entry which is preliminary data.</text>
</comment>
<dbReference type="Gene3D" id="1.25.40.10">
    <property type="entry name" value="Tetratricopeptide repeat domain"/>
    <property type="match status" value="1"/>
</dbReference>
<evidence type="ECO:0000256" key="3">
    <source>
        <dbReference type="ARBA" id="ARBA00022771"/>
    </source>
</evidence>
<feature type="compositionally biased region" description="Low complexity" evidence="9">
    <location>
        <begin position="227"/>
        <end position="248"/>
    </location>
</feature>
<dbReference type="InterPro" id="IPR001841">
    <property type="entry name" value="Znf_RING"/>
</dbReference>
<dbReference type="PANTHER" id="PTHR22904">
    <property type="entry name" value="TPR REPEAT CONTAINING PROTEIN"/>
    <property type="match status" value="1"/>
</dbReference>
<evidence type="ECO:0000259" key="10">
    <source>
        <dbReference type="PROSITE" id="PS50089"/>
    </source>
</evidence>
<dbReference type="InterPro" id="IPR017907">
    <property type="entry name" value="Znf_RING_CS"/>
</dbReference>
<evidence type="ECO:0000256" key="5">
    <source>
        <dbReference type="ARBA" id="ARBA00022833"/>
    </source>
</evidence>
<feature type="repeat" description="TPR" evidence="7">
    <location>
        <begin position="122"/>
        <end position="155"/>
    </location>
</feature>
<dbReference type="GO" id="GO:0051879">
    <property type="term" value="F:Hsp90 protein binding"/>
    <property type="evidence" value="ECO:0007669"/>
    <property type="project" value="TreeGrafter"/>
</dbReference>
<feature type="region of interest" description="Disordered" evidence="9">
    <location>
        <begin position="206"/>
        <end position="248"/>
    </location>
</feature>
<keyword evidence="3 6" id="KW-0863">Zinc-finger</keyword>
<keyword evidence="1" id="KW-0479">Metal-binding</keyword>
<evidence type="ECO:0000313" key="11">
    <source>
        <dbReference type="EMBL" id="KYQ94188.1"/>
    </source>
</evidence>
<dbReference type="PROSITE" id="PS00518">
    <property type="entry name" value="ZF_RING_1"/>
    <property type="match status" value="1"/>
</dbReference>
<feature type="compositionally biased region" description="Polar residues" evidence="9">
    <location>
        <begin position="266"/>
        <end position="282"/>
    </location>
</feature>
<feature type="compositionally biased region" description="Pro residues" evidence="9">
    <location>
        <begin position="327"/>
        <end position="351"/>
    </location>
</feature>
<keyword evidence="4 7" id="KW-0802">TPR repeat</keyword>
<feature type="compositionally biased region" description="Low complexity" evidence="9">
    <location>
        <begin position="297"/>
        <end position="308"/>
    </location>
</feature>
<dbReference type="SUPFAM" id="SSF57850">
    <property type="entry name" value="RING/U-box"/>
    <property type="match status" value="1"/>
</dbReference>
<dbReference type="InterPro" id="IPR013083">
    <property type="entry name" value="Znf_RING/FYVE/PHD"/>
</dbReference>
<dbReference type="SMART" id="SM00184">
    <property type="entry name" value="RING"/>
    <property type="match status" value="1"/>
</dbReference>
<dbReference type="InterPro" id="IPR019734">
    <property type="entry name" value="TPR_rpt"/>
</dbReference>
<sequence length="415" mass="46778">MAEVLIDSELLSCPICADVFVDACDTSCGHTFCEYCLNMCLESKPERCPVCSKNPSPVHPAFTIRSMCNAIAPITKLDDEMTVESEKELGNACYYKNKFAQAISHYNNAINKCTNTSDPKNSYLYNNRSQCFIHLHQYRRALDDCEEALRVNQNNVKGLMRKGLCLRQLGQFEASRAAYQKASELDTNKEWAQQIADGLNALPIFKTTTTNNTQPPPPQHQPPPPQQQQHRPPQQQQQQQRPQSQQIPQQPPIYYQYAPQQYPQQINGYPQFNQNHARYSTNYPGQYRPQQPPYPPQQQQQQQQQQQYNYNTFSGTGYRPTNQPPVFNQPPPPQPPQPPQQPQQPPQPQAPPTTTTTTSNANNSTSSTNPTTTSNTSSSNGRRSRSNSGINESNSSSSSSTSTSSENNKKNCKQQ</sequence>
<feature type="coiled-coil region" evidence="8">
    <location>
        <begin position="135"/>
        <end position="162"/>
    </location>
</feature>
<dbReference type="Pfam" id="PF13923">
    <property type="entry name" value="zf-C3HC4_2"/>
    <property type="match status" value="1"/>
</dbReference>
<dbReference type="InterPro" id="IPR011990">
    <property type="entry name" value="TPR-like_helical_dom_sf"/>
</dbReference>
<evidence type="ECO:0000313" key="12">
    <source>
        <dbReference type="Proteomes" id="UP000076078"/>
    </source>
</evidence>
<feature type="compositionally biased region" description="Pro residues" evidence="9">
    <location>
        <begin position="214"/>
        <end position="226"/>
    </location>
</feature>
<dbReference type="SUPFAM" id="SSF48452">
    <property type="entry name" value="TPR-like"/>
    <property type="match status" value="1"/>
</dbReference>
<dbReference type="OrthoDB" id="765884at2759"/>
<keyword evidence="5" id="KW-0862">Zinc</keyword>
<keyword evidence="12" id="KW-1185">Reference proteome</keyword>
<evidence type="ECO:0000256" key="1">
    <source>
        <dbReference type="ARBA" id="ARBA00022723"/>
    </source>
</evidence>
<keyword evidence="8" id="KW-0175">Coiled coil</keyword>
<dbReference type="STRING" id="361077.A0A151ZJL2"/>
<name>A0A151ZJL2_TIELA</name>
<dbReference type="AlphaFoldDB" id="A0A151ZJL2"/>
<dbReference type="EMBL" id="LODT01000022">
    <property type="protein sequence ID" value="KYQ94188.1"/>
    <property type="molecule type" value="Genomic_DNA"/>
</dbReference>
<dbReference type="OMA" id="HYNNAIN"/>
<dbReference type="PROSITE" id="PS50089">
    <property type="entry name" value="ZF_RING_2"/>
    <property type="match status" value="1"/>
</dbReference>
<evidence type="ECO:0000256" key="7">
    <source>
        <dbReference type="PROSITE-ProRule" id="PRU00339"/>
    </source>
</evidence>
<dbReference type="GO" id="GO:0005737">
    <property type="term" value="C:cytoplasm"/>
    <property type="evidence" value="ECO:0007669"/>
    <property type="project" value="UniProtKB-ARBA"/>
</dbReference>
<proteinExistence type="predicted"/>
<evidence type="ECO:0000256" key="4">
    <source>
        <dbReference type="ARBA" id="ARBA00022803"/>
    </source>
</evidence>
<feature type="region of interest" description="Disordered" evidence="9">
    <location>
        <begin position="265"/>
        <end position="415"/>
    </location>
</feature>
<evidence type="ECO:0000256" key="9">
    <source>
        <dbReference type="SAM" id="MobiDB-lite"/>
    </source>
</evidence>
<dbReference type="PROSITE" id="PS50005">
    <property type="entry name" value="TPR"/>
    <property type="match status" value="1"/>
</dbReference>
<dbReference type="InParanoid" id="A0A151ZJL2"/>
<evidence type="ECO:0000256" key="8">
    <source>
        <dbReference type="SAM" id="Coils"/>
    </source>
</evidence>
<dbReference type="SMART" id="SM00028">
    <property type="entry name" value="TPR"/>
    <property type="match status" value="3"/>
</dbReference>
<organism evidence="11 12">
    <name type="scientific">Tieghemostelium lacteum</name>
    <name type="common">Slime mold</name>
    <name type="synonym">Dictyostelium lacteum</name>
    <dbReference type="NCBI Taxonomy" id="361077"/>
    <lineage>
        <taxon>Eukaryota</taxon>
        <taxon>Amoebozoa</taxon>
        <taxon>Evosea</taxon>
        <taxon>Eumycetozoa</taxon>
        <taxon>Dictyostelia</taxon>
        <taxon>Dictyosteliales</taxon>
        <taxon>Raperosteliaceae</taxon>
        <taxon>Tieghemostelium</taxon>
    </lineage>
</organism>
<dbReference type="FunCoup" id="A0A151ZJL2">
    <property type="interactions" value="538"/>
</dbReference>
<evidence type="ECO:0000256" key="2">
    <source>
        <dbReference type="ARBA" id="ARBA00022737"/>
    </source>
</evidence>
<protein>
    <submittedName>
        <fullName evidence="11">RING zinc finger-containing protein</fullName>
    </submittedName>
</protein>
<accession>A0A151ZJL2</accession>
<feature type="domain" description="RING-type" evidence="10">
    <location>
        <begin position="13"/>
        <end position="52"/>
    </location>
</feature>